<evidence type="ECO:0000313" key="2">
    <source>
        <dbReference type="Proteomes" id="UP001152562"/>
    </source>
</evidence>
<organism evidence="1 2">
    <name type="scientific">Pieris brassicae</name>
    <name type="common">White butterfly</name>
    <name type="synonym">Large white butterfly</name>
    <dbReference type="NCBI Taxonomy" id="7116"/>
    <lineage>
        <taxon>Eukaryota</taxon>
        <taxon>Metazoa</taxon>
        <taxon>Ecdysozoa</taxon>
        <taxon>Arthropoda</taxon>
        <taxon>Hexapoda</taxon>
        <taxon>Insecta</taxon>
        <taxon>Pterygota</taxon>
        <taxon>Neoptera</taxon>
        <taxon>Endopterygota</taxon>
        <taxon>Lepidoptera</taxon>
        <taxon>Glossata</taxon>
        <taxon>Ditrysia</taxon>
        <taxon>Papilionoidea</taxon>
        <taxon>Pieridae</taxon>
        <taxon>Pierinae</taxon>
        <taxon>Pieris</taxon>
    </lineage>
</organism>
<protein>
    <submittedName>
        <fullName evidence="1">Uncharacterized protein</fullName>
    </submittedName>
</protein>
<dbReference type="Proteomes" id="UP001152562">
    <property type="component" value="Unassembled WGS sequence"/>
</dbReference>
<accession>A0A9P0THS0</accession>
<name>A0A9P0THS0_PIEBR</name>
<dbReference type="AlphaFoldDB" id="A0A9P0THS0"/>
<gene>
    <name evidence="1" type="ORF">PIBRA_LOCUS5806</name>
</gene>
<dbReference type="EMBL" id="CALOZG010000006">
    <property type="protein sequence ID" value="CAH4029018.1"/>
    <property type="molecule type" value="Genomic_DNA"/>
</dbReference>
<keyword evidence="2" id="KW-1185">Reference proteome</keyword>
<comment type="caution">
    <text evidence="1">The sequence shown here is derived from an EMBL/GenBank/DDBJ whole genome shotgun (WGS) entry which is preliminary data.</text>
</comment>
<proteinExistence type="predicted"/>
<evidence type="ECO:0000313" key="1">
    <source>
        <dbReference type="EMBL" id="CAH4029018.1"/>
    </source>
</evidence>
<reference evidence="1" key="1">
    <citation type="submission" date="2022-05" db="EMBL/GenBank/DDBJ databases">
        <authorList>
            <person name="Okamura Y."/>
        </authorList>
    </citation>
    <scope>NUCLEOTIDE SEQUENCE</scope>
</reference>
<sequence>MASTSVTQHRRNARCESIRKFLRCVEGARRFMRCDVASQFCVQALKSSAESRDTPIYPIGCSEPVDERAQTRYKTMRPQSTDWL</sequence>